<reference evidence="1 2" key="1">
    <citation type="submission" date="2018-08" db="EMBL/GenBank/DDBJ databases">
        <title>Genome Lactobacillus garii FI11369.</title>
        <authorList>
            <person name="Diaz M."/>
            <person name="Narbad A."/>
        </authorList>
    </citation>
    <scope>NUCLEOTIDE SEQUENCE [LARGE SCALE GENOMIC DNA]</scope>
    <source>
        <strain evidence="1 2">FI11369</strain>
    </source>
</reference>
<accession>A0A3R8J5E1</accession>
<gene>
    <name evidence="1" type="ORF">D1831_14280</name>
</gene>
<sequence>GKKDAEKTLVTEQIKVALSLPSEKDTRVYMLSSYATASVEFNFQHDLGRFETNWVKCIQPDFFNKKRDKRYQQVDLAGMYLGDITNLLSNVHFYEGMNSAFLKYLVQLEYLQDANEISRSEIVKQLSALARGVRIKKPQDTPSFMMSNTRLILQALGRMNRAFNKIEQLQIIASHRVITRLHTFGLDFDSLSKEFQSLIELKSHLVDANADDYENRKIALKNENFSFYSYKNVGWLVNGLQRDRDLADQYQNIRKFILSNPTISNERLRQYQNLNLTCLQYLPNNHQIKEYQVKKVNDYGKYEFITKSNDALMDVSANASGLTSMMKYQGKRQTMYDAFKDQGFATTWIPDDNIMNPVQYESLYKGVLGEVVGKFIIEDVFDTTLLPIEQLKNNELFDFKTNRKVLIDFKNWHSVHPMSLEQERQHVNEKLNI</sequence>
<organism evidence="1 2">
    <name type="scientific">Lactiplantibacillus garii</name>
    <dbReference type="NCBI Taxonomy" id="2306423"/>
    <lineage>
        <taxon>Bacteria</taxon>
        <taxon>Bacillati</taxon>
        <taxon>Bacillota</taxon>
        <taxon>Bacilli</taxon>
        <taxon>Lactobacillales</taxon>
        <taxon>Lactobacillaceae</taxon>
        <taxon>Lactiplantibacillus</taxon>
    </lineage>
</organism>
<name>A0A3R8J5E1_9LACO</name>
<dbReference type="AlphaFoldDB" id="A0A3R8J5E1"/>
<evidence type="ECO:0000313" key="1">
    <source>
        <dbReference type="EMBL" id="RRK09174.1"/>
    </source>
</evidence>
<evidence type="ECO:0000313" key="2">
    <source>
        <dbReference type="Proteomes" id="UP000283633"/>
    </source>
</evidence>
<feature type="non-terminal residue" evidence="1">
    <location>
        <position position="1"/>
    </location>
</feature>
<feature type="non-terminal residue" evidence="1">
    <location>
        <position position="433"/>
    </location>
</feature>
<protein>
    <submittedName>
        <fullName evidence="1">Uncharacterized protein</fullName>
    </submittedName>
</protein>
<comment type="caution">
    <text evidence="1">The sequence shown here is derived from an EMBL/GenBank/DDBJ whole genome shotgun (WGS) entry which is preliminary data.</text>
</comment>
<proteinExistence type="predicted"/>
<dbReference type="EMBL" id="QWZQ01000108">
    <property type="protein sequence ID" value="RRK09174.1"/>
    <property type="molecule type" value="Genomic_DNA"/>
</dbReference>
<dbReference type="Proteomes" id="UP000283633">
    <property type="component" value="Unassembled WGS sequence"/>
</dbReference>
<keyword evidence="2" id="KW-1185">Reference proteome</keyword>